<dbReference type="PRINTS" id="PR00740">
    <property type="entry name" value="GLHYDRLASE27"/>
</dbReference>
<dbReference type="InterPro" id="IPR017853">
    <property type="entry name" value="GH"/>
</dbReference>
<sequence length="95" mass="10892">MHDRGLQLAIYEDVGTKTCAGYPGSWGNEDIDAQTFSDWGVDYLKYDGCNLDWTQFFVGFTRMRDALSKVNKSIIYSIEYASQYLPSEQRDQVSN</sequence>
<dbReference type="InterPro" id="IPR002241">
    <property type="entry name" value="Glyco_hydro_27"/>
</dbReference>
<keyword evidence="4" id="KW-1015">Disulfide bond</keyword>
<proteinExistence type="inferred from homology"/>
<dbReference type="GO" id="GO:0005737">
    <property type="term" value="C:cytoplasm"/>
    <property type="evidence" value="ECO:0007669"/>
    <property type="project" value="TreeGrafter"/>
</dbReference>
<dbReference type="PANTHER" id="PTHR11452">
    <property type="entry name" value="ALPHA-GALACTOSIDASE/ALPHA-N-ACETYLGALACTOSAMINIDASE"/>
    <property type="match status" value="1"/>
</dbReference>
<evidence type="ECO:0000313" key="5">
    <source>
        <dbReference type="Proteomes" id="UP000887540"/>
    </source>
</evidence>
<dbReference type="GO" id="GO:0016139">
    <property type="term" value="P:glycoside catabolic process"/>
    <property type="evidence" value="ECO:0007669"/>
    <property type="project" value="TreeGrafter"/>
</dbReference>
<dbReference type="GO" id="GO:0009311">
    <property type="term" value="P:oligosaccharide metabolic process"/>
    <property type="evidence" value="ECO:0007669"/>
    <property type="project" value="TreeGrafter"/>
</dbReference>
<keyword evidence="2 4" id="KW-0378">Hydrolase</keyword>
<dbReference type="InterPro" id="IPR013785">
    <property type="entry name" value="Aldolase_TIM"/>
</dbReference>
<organism evidence="5 6">
    <name type="scientific">Acrobeloides nanus</name>
    <dbReference type="NCBI Taxonomy" id="290746"/>
    <lineage>
        <taxon>Eukaryota</taxon>
        <taxon>Metazoa</taxon>
        <taxon>Ecdysozoa</taxon>
        <taxon>Nematoda</taxon>
        <taxon>Chromadorea</taxon>
        <taxon>Rhabditida</taxon>
        <taxon>Tylenchina</taxon>
        <taxon>Cephalobomorpha</taxon>
        <taxon>Cephaloboidea</taxon>
        <taxon>Cephalobidae</taxon>
        <taxon>Acrobeloides</taxon>
    </lineage>
</organism>
<dbReference type="AlphaFoldDB" id="A0A914C5T9"/>
<dbReference type="WBParaSite" id="ACRNAN_Path_367.g1398.t1">
    <property type="protein sequence ID" value="ACRNAN_Path_367.g1398.t1"/>
    <property type="gene ID" value="ACRNAN_Path_367.g1398"/>
</dbReference>
<protein>
    <recommendedName>
        <fullName evidence="4">Alpha-galactosidase</fullName>
        <ecNumber evidence="4">3.2.1.-</ecNumber>
    </recommendedName>
</protein>
<evidence type="ECO:0000256" key="3">
    <source>
        <dbReference type="ARBA" id="ARBA00023295"/>
    </source>
</evidence>
<evidence type="ECO:0000256" key="2">
    <source>
        <dbReference type="ARBA" id="ARBA00022801"/>
    </source>
</evidence>
<dbReference type="PANTHER" id="PTHR11452:SF14">
    <property type="entry name" value="ALPHA-GALACTOSIDASE A"/>
    <property type="match status" value="1"/>
</dbReference>
<dbReference type="GO" id="GO:0004557">
    <property type="term" value="F:alpha-galactosidase activity"/>
    <property type="evidence" value="ECO:0007669"/>
    <property type="project" value="TreeGrafter"/>
</dbReference>
<accession>A0A914C5T9</accession>
<reference evidence="6" key="1">
    <citation type="submission" date="2022-11" db="UniProtKB">
        <authorList>
            <consortium name="WormBaseParasite"/>
        </authorList>
    </citation>
    <scope>IDENTIFICATION</scope>
</reference>
<name>A0A914C5T9_9BILA</name>
<evidence type="ECO:0000256" key="4">
    <source>
        <dbReference type="RuleBase" id="RU361168"/>
    </source>
</evidence>
<dbReference type="SUPFAM" id="SSF51445">
    <property type="entry name" value="(Trans)glycosidases"/>
    <property type="match status" value="1"/>
</dbReference>
<comment type="subunit">
    <text evidence="4">Homodimer.</text>
</comment>
<evidence type="ECO:0000313" key="6">
    <source>
        <dbReference type="WBParaSite" id="ACRNAN_Path_367.g1398.t1"/>
    </source>
</evidence>
<comment type="similarity">
    <text evidence="1 4">Belongs to the glycosyl hydrolase 27 family.</text>
</comment>
<keyword evidence="5" id="KW-1185">Reference proteome</keyword>
<keyword evidence="3 4" id="KW-0326">Glycosidase</keyword>
<dbReference type="EC" id="3.2.1.-" evidence="4"/>
<dbReference type="Gene3D" id="3.20.20.70">
    <property type="entry name" value="Aldolase class I"/>
    <property type="match status" value="1"/>
</dbReference>
<dbReference type="Pfam" id="PF16499">
    <property type="entry name" value="Melibiase_2"/>
    <property type="match status" value="1"/>
</dbReference>
<dbReference type="Proteomes" id="UP000887540">
    <property type="component" value="Unplaced"/>
</dbReference>
<evidence type="ECO:0000256" key="1">
    <source>
        <dbReference type="ARBA" id="ARBA00009743"/>
    </source>
</evidence>